<feature type="transmembrane region" description="Helical" evidence="1">
    <location>
        <begin position="136"/>
        <end position="159"/>
    </location>
</feature>
<evidence type="ECO:0000259" key="2">
    <source>
        <dbReference type="Pfam" id="PF05057"/>
    </source>
</evidence>
<dbReference type="SUPFAM" id="SSF53474">
    <property type="entry name" value="alpha/beta-Hydrolases"/>
    <property type="match status" value="1"/>
</dbReference>
<evidence type="ECO:0000313" key="4">
    <source>
        <dbReference type="Proteomes" id="UP000604046"/>
    </source>
</evidence>
<feature type="transmembrane region" description="Helical" evidence="1">
    <location>
        <begin position="106"/>
        <end position="129"/>
    </location>
</feature>
<dbReference type="PANTHER" id="PTHR12482:SF5">
    <property type="entry name" value="DUF676 DOMAIN-CONTAINING PROTEIN"/>
    <property type="match status" value="1"/>
</dbReference>
<evidence type="ECO:0000256" key="1">
    <source>
        <dbReference type="SAM" id="Phobius"/>
    </source>
</evidence>
<keyword evidence="1" id="KW-0812">Transmembrane</keyword>
<protein>
    <submittedName>
        <fullName evidence="3">Ndc80 protein</fullName>
    </submittedName>
</protein>
<dbReference type="AlphaFoldDB" id="A0A812IBI7"/>
<dbReference type="InterPro" id="IPR044294">
    <property type="entry name" value="Lipase-like"/>
</dbReference>
<dbReference type="PANTHER" id="PTHR12482">
    <property type="entry name" value="LIPASE ROG1-RELATED-RELATED"/>
    <property type="match status" value="1"/>
</dbReference>
<sequence>MVTAAIAAGLQVKECGRLELASSSSAKRVLIVVVPGHTHVPSSGLKQLHDELQLLLPEAVLLVAGMSHLHHGEQTALREDDIDFAALQLSQEISSKLDKIEHDTGMLFALSFWCLGTGGLIARAALSWLTSRQDKLLTYVSLGTPHLGLFLPGLSWWYWWRVSLWRSCCSSPLWLEQVTHSEGRRVRGSRLFRLCSADMLSSFRRIIFIGSGTDFLVPLSSSALQGVSCDANKVTPVVAPPDLLNGAPSSKVLLILLPILWLARLRAWSVLLALLAAVLAALLLPSPPGHFGRRLDSVKMQFHDFFKTVRGELEPGLDRDLAQLFLSTLPAEKLLKVEVWPNKRSWRFRQGFGSDVLYEHEWIKAMVARYGPSLIATREEKSVCS</sequence>
<keyword evidence="1" id="KW-1133">Transmembrane helix</keyword>
<comment type="caution">
    <text evidence="3">The sequence shown here is derived from an EMBL/GenBank/DDBJ whole genome shotgun (WGS) entry which is preliminary data.</text>
</comment>
<reference evidence="3" key="1">
    <citation type="submission" date="2021-02" db="EMBL/GenBank/DDBJ databases">
        <authorList>
            <person name="Dougan E. K."/>
            <person name="Rhodes N."/>
            <person name="Thang M."/>
            <person name="Chan C."/>
        </authorList>
    </citation>
    <scope>NUCLEOTIDE SEQUENCE</scope>
</reference>
<accession>A0A812IBI7</accession>
<evidence type="ECO:0000313" key="3">
    <source>
        <dbReference type="EMBL" id="CAE7029068.1"/>
    </source>
</evidence>
<keyword evidence="1" id="KW-0472">Membrane</keyword>
<feature type="domain" description="DUF676" evidence="2">
    <location>
        <begin position="69"/>
        <end position="221"/>
    </location>
</feature>
<gene>
    <name evidence="3" type="primary">ndc80</name>
    <name evidence="3" type="ORF">SNAT2548_LOCUS3473</name>
</gene>
<dbReference type="InterPro" id="IPR007751">
    <property type="entry name" value="DUF676_lipase-like"/>
</dbReference>
<dbReference type="Pfam" id="PF05057">
    <property type="entry name" value="DUF676"/>
    <property type="match status" value="1"/>
</dbReference>
<dbReference type="InterPro" id="IPR029058">
    <property type="entry name" value="AB_hydrolase_fold"/>
</dbReference>
<dbReference type="Proteomes" id="UP000604046">
    <property type="component" value="Unassembled WGS sequence"/>
</dbReference>
<keyword evidence="4" id="KW-1185">Reference proteome</keyword>
<organism evidence="3 4">
    <name type="scientific">Symbiodinium natans</name>
    <dbReference type="NCBI Taxonomy" id="878477"/>
    <lineage>
        <taxon>Eukaryota</taxon>
        <taxon>Sar</taxon>
        <taxon>Alveolata</taxon>
        <taxon>Dinophyceae</taxon>
        <taxon>Suessiales</taxon>
        <taxon>Symbiodiniaceae</taxon>
        <taxon>Symbiodinium</taxon>
    </lineage>
</organism>
<proteinExistence type="predicted"/>
<dbReference type="OrthoDB" id="286616at2759"/>
<feature type="transmembrane region" description="Helical" evidence="1">
    <location>
        <begin position="265"/>
        <end position="284"/>
    </location>
</feature>
<dbReference type="EMBL" id="CAJNDS010000212">
    <property type="protein sequence ID" value="CAE7029068.1"/>
    <property type="molecule type" value="Genomic_DNA"/>
</dbReference>
<name>A0A812IBI7_9DINO</name>